<proteinExistence type="predicted"/>
<name>A0AAV7CEH9_ENGPU</name>
<sequence length="87" mass="10318">MAKRYFCSVKYMEERDVSCSLFSHPGQISRVFLSKTICSRTGLWFPYSGRSQRNPCRSFTYRYRFLRVLYHYIKHSNTATLVVSSTL</sequence>
<dbReference type="Proteomes" id="UP000824782">
    <property type="component" value="Unassembled WGS sequence"/>
</dbReference>
<evidence type="ECO:0000313" key="2">
    <source>
        <dbReference type="Proteomes" id="UP000824782"/>
    </source>
</evidence>
<protein>
    <submittedName>
        <fullName evidence="1">Uncharacterized protein</fullName>
    </submittedName>
</protein>
<organism evidence="1 2">
    <name type="scientific">Engystomops pustulosus</name>
    <name type="common">Tungara frog</name>
    <name type="synonym">Physalaemus pustulosus</name>
    <dbReference type="NCBI Taxonomy" id="76066"/>
    <lineage>
        <taxon>Eukaryota</taxon>
        <taxon>Metazoa</taxon>
        <taxon>Chordata</taxon>
        <taxon>Craniata</taxon>
        <taxon>Vertebrata</taxon>
        <taxon>Euteleostomi</taxon>
        <taxon>Amphibia</taxon>
        <taxon>Batrachia</taxon>
        <taxon>Anura</taxon>
        <taxon>Neobatrachia</taxon>
        <taxon>Hyloidea</taxon>
        <taxon>Leptodactylidae</taxon>
        <taxon>Leiuperinae</taxon>
        <taxon>Engystomops</taxon>
    </lineage>
</organism>
<accession>A0AAV7CEH9</accession>
<reference evidence="1" key="1">
    <citation type="thesis" date="2020" institute="ProQuest LLC" country="789 East Eisenhower Parkway, Ann Arbor, MI, USA">
        <title>Comparative Genomics and Chromosome Evolution.</title>
        <authorList>
            <person name="Mudd A.B."/>
        </authorList>
    </citation>
    <scope>NUCLEOTIDE SEQUENCE</scope>
    <source>
        <strain evidence="1">237g6f4</strain>
        <tissue evidence="1">Blood</tissue>
    </source>
</reference>
<gene>
    <name evidence="1" type="ORF">GDO81_008198</name>
</gene>
<dbReference type="EMBL" id="WNYA01000003">
    <property type="protein sequence ID" value="KAG8582817.1"/>
    <property type="molecule type" value="Genomic_DNA"/>
</dbReference>
<evidence type="ECO:0000313" key="1">
    <source>
        <dbReference type="EMBL" id="KAG8582817.1"/>
    </source>
</evidence>
<comment type="caution">
    <text evidence="1">The sequence shown here is derived from an EMBL/GenBank/DDBJ whole genome shotgun (WGS) entry which is preliminary data.</text>
</comment>
<keyword evidence="2" id="KW-1185">Reference proteome</keyword>
<dbReference type="AlphaFoldDB" id="A0AAV7CEH9"/>